<dbReference type="InterPro" id="IPR011054">
    <property type="entry name" value="Rudment_hybrid_motif"/>
</dbReference>
<dbReference type="PATRIC" id="fig|742743.3.peg.1760"/>
<sequence>MKVLVIGSGGREHALLWRLAQSPSVTEVYAIPGNDGMSSVAHLIPLKGHEDILDFARLMKVDLTVAGPETVLTEGLADEFEAQGLPFFGPSKAAARIEGSKGFAKNLMKKYNIPTAAYEVFTDEDKAVEYLKNNRKYPIVIKADGLAAGKGVIIAQSEEEAIDTVKDMLEGHSFGGAGRSVVIEEFMEGEEASVLCFCDGTHVVPMVSSQDHKRIFDNDKGPNTGGMGAYAPAPVMTDEMMDEVKVKILRPIMAAMKKEGYPFKGCLYAGLMITDEGPKVVEFNCRFGDPETEAVLPLFDGDLAQVMLECVHGNLKKEDVKWKKGCAVDVVMASEGYPGSHSSGEIISGLDEAEKAGCIVFHAGTVKKNGKYVVNGGRVLNVVALAPTLEEAKAKAYKGVSKIHWQGVQYRHDIADKGIRHLKAKE</sequence>
<evidence type="ECO:0000256" key="11">
    <source>
        <dbReference type="ARBA" id="ARBA00038345"/>
    </source>
</evidence>
<evidence type="ECO:0000256" key="14">
    <source>
        <dbReference type="HAMAP-Rule" id="MF_00138"/>
    </source>
</evidence>
<dbReference type="FunFam" id="3.90.600.10:FF:000001">
    <property type="entry name" value="Trifunctional purine biosynthetic protein adenosine-3"/>
    <property type="match status" value="1"/>
</dbReference>
<dbReference type="PROSITE" id="PS00184">
    <property type="entry name" value="GARS"/>
    <property type="match status" value="1"/>
</dbReference>
<dbReference type="PROSITE" id="PS50975">
    <property type="entry name" value="ATP_GRASP"/>
    <property type="match status" value="1"/>
</dbReference>
<dbReference type="FunFam" id="3.30.470.20:FF:000018">
    <property type="entry name" value="Trifunctional purine biosynthetic protein adenosine-3"/>
    <property type="match status" value="1"/>
</dbReference>
<dbReference type="STRING" id="742743.HMPREF9453_01733"/>
<dbReference type="InterPro" id="IPR020559">
    <property type="entry name" value="PRibGlycinamide_synth_CS"/>
</dbReference>
<dbReference type="SMART" id="SM01210">
    <property type="entry name" value="GARS_C"/>
    <property type="match status" value="1"/>
</dbReference>
<dbReference type="InterPro" id="IPR013815">
    <property type="entry name" value="ATP_grasp_subdomain_1"/>
</dbReference>
<dbReference type="eggNOG" id="COG0151">
    <property type="taxonomic scope" value="Bacteria"/>
</dbReference>
<dbReference type="InterPro" id="IPR020561">
    <property type="entry name" value="PRibGlycinamid_synth_ATP-grasp"/>
</dbReference>
<dbReference type="SMART" id="SM01209">
    <property type="entry name" value="GARS_A"/>
    <property type="match status" value="1"/>
</dbReference>
<dbReference type="PANTHER" id="PTHR43472:SF1">
    <property type="entry name" value="PHOSPHORIBOSYLAMINE--GLYCINE LIGASE, CHLOROPLASTIC"/>
    <property type="match status" value="1"/>
</dbReference>
<dbReference type="AlphaFoldDB" id="H1D295"/>
<evidence type="ECO:0000256" key="5">
    <source>
        <dbReference type="ARBA" id="ARBA00022598"/>
    </source>
</evidence>
<protein>
    <recommendedName>
        <fullName evidence="4 14">Phosphoribosylamine--glycine ligase</fullName>
        <ecNumber evidence="4 14">6.3.4.13</ecNumber>
    </recommendedName>
    <alternativeName>
        <fullName evidence="14">GARS</fullName>
    </alternativeName>
    <alternativeName>
        <fullName evidence="12 14">Glycinamide ribonucleotide synthetase</fullName>
    </alternativeName>
    <alternativeName>
        <fullName evidence="13 14">Phosphoribosylglycinamide synthetase</fullName>
    </alternativeName>
</protein>
<evidence type="ECO:0000256" key="6">
    <source>
        <dbReference type="ARBA" id="ARBA00022723"/>
    </source>
</evidence>
<dbReference type="InterPro" id="IPR020560">
    <property type="entry name" value="PRibGlycinamide_synth_C-dom"/>
</dbReference>
<evidence type="ECO:0000256" key="15">
    <source>
        <dbReference type="PROSITE-ProRule" id="PRU00409"/>
    </source>
</evidence>
<keyword evidence="10" id="KW-0464">Manganese</keyword>
<proteinExistence type="inferred from homology"/>
<dbReference type="FunFam" id="3.30.1490.20:FF:000006">
    <property type="entry name" value="phosphoribosylamine--glycine ligase, chloroplastic-like"/>
    <property type="match status" value="1"/>
</dbReference>
<dbReference type="GO" id="GO:0009113">
    <property type="term" value="P:purine nucleobase biosynthetic process"/>
    <property type="evidence" value="ECO:0007669"/>
    <property type="project" value="InterPro"/>
</dbReference>
<comment type="catalytic activity">
    <reaction evidence="14">
        <text>5-phospho-beta-D-ribosylamine + glycine + ATP = N(1)-(5-phospho-beta-D-ribosyl)glycinamide + ADP + phosphate + H(+)</text>
        <dbReference type="Rhea" id="RHEA:17453"/>
        <dbReference type="ChEBI" id="CHEBI:15378"/>
        <dbReference type="ChEBI" id="CHEBI:30616"/>
        <dbReference type="ChEBI" id="CHEBI:43474"/>
        <dbReference type="ChEBI" id="CHEBI:57305"/>
        <dbReference type="ChEBI" id="CHEBI:58681"/>
        <dbReference type="ChEBI" id="CHEBI:143788"/>
        <dbReference type="ChEBI" id="CHEBI:456216"/>
        <dbReference type="EC" id="6.3.4.13"/>
    </reaction>
</comment>
<dbReference type="HOGENOM" id="CLU_027420_3_1_9"/>
<dbReference type="Gene3D" id="3.30.1490.20">
    <property type="entry name" value="ATP-grasp fold, A domain"/>
    <property type="match status" value="1"/>
</dbReference>
<evidence type="ECO:0000256" key="13">
    <source>
        <dbReference type="ARBA" id="ARBA00042864"/>
    </source>
</evidence>
<comment type="similarity">
    <text evidence="11 14">Belongs to the GARS family.</text>
</comment>
<evidence type="ECO:0000313" key="17">
    <source>
        <dbReference type="EMBL" id="EHO62361.1"/>
    </source>
</evidence>
<dbReference type="GO" id="GO:0006189">
    <property type="term" value="P:'de novo' IMP biosynthetic process"/>
    <property type="evidence" value="ECO:0007669"/>
    <property type="project" value="UniProtKB-UniRule"/>
</dbReference>
<dbReference type="OrthoDB" id="9807240at2"/>
<keyword evidence="6" id="KW-0479">Metal-binding</keyword>
<dbReference type="GO" id="GO:0005524">
    <property type="term" value="F:ATP binding"/>
    <property type="evidence" value="ECO:0007669"/>
    <property type="project" value="UniProtKB-UniRule"/>
</dbReference>
<dbReference type="SUPFAM" id="SSF52440">
    <property type="entry name" value="PreATP-grasp domain"/>
    <property type="match status" value="1"/>
</dbReference>
<keyword evidence="7 15" id="KW-0547">Nucleotide-binding</keyword>
<organism evidence="17 18">
    <name type="scientific">Dialister succinatiphilus YIT 11850</name>
    <dbReference type="NCBI Taxonomy" id="742743"/>
    <lineage>
        <taxon>Bacteria</taxon>
        <taxon>Bacillati</taxon>
        <taxon>Bacillota</taxon>
        <taxon>Negativicutes</taxon>
        <taxon>Veillonellales</taxon>
        <taxon>Veillonellaceae</taxon>
        <taxon>Dialister</taxon>
    </lineage>
</organism>
<dbReference type="SUPFAM" id="SSF56059">
    <property type="entry name" value="Glutathione synthetase ATP-binding domain-like"/>
    <property type="match status" value="1"/>
</dbReference>
<keyword evidence="9 15" id="KW-0067">ATP-binding</keyword>
<dbReference type="PANTHER" id="PTHR43472">
    <property type="entry name" value="PHOSPHORIBOSYLAMINE--GLYCINE LIGASE"/>
    <property type="match status" value="1"/>
</dbReference>
<evidence type="ECO:0000256" key="1">
    <source>
        <dbReference type="ARBA" id="ARBA00001936"/>
    </source>
</evidence>
<dbReference type="GO" id="GO:0004637">
    <property type="term" value="F:phosphoribosylamine-glycine ligase activity"/>
    <property type="evidence" value="ECO:0007669"/>
    <property type="project" value="UniProtKB-UniRule"/>
</dbReference>
<keyword evidence="18" id="KW-1185">Reference proteome</keyword>
<dbReference type="InterPro" id="IPR000115">
    <property type="entry name" value="PRibGlycinamide_synth"/>
</dbReference>
<dbReference type="EC" id="6.3.4.13" evidence="4 14"/>
<dbReference type="RefSeq" id="WP_008860227.1">
    <property type="nucleotide sequence ID" value="NZ_JH591188.1"/>
</dbReference>
<dbReference type="Gene3D" id="3.30.470.20">
    <property type="entry name" value="ATP-grasp fold, B domain"/>
    <property type="match status" value="1"/>
</dbReference>
<accession>H1D295</accession>
<dbReference type="SUPFAM" id="SSF51246">
    <property type="entry name" value="Rudiment single hybrid motif"/>
    <property type="match status" value="1"/>
</dbReference>
<dbReference type="Pfam" id="PF02843">
    <property type="entry name" value="GARS_C"/>
    <property type="match status" value="1"/>
</dbReference>
<evidence type="ECO:0000256" key="8">
    <source>
        <dbReference type="ARBA" id="ARBA00022755"/>
    </source>
</evidence>
<dbReference type="HAMAP" id="MF_00138">
    <property type="entry name" value="GARS"/>
    <property type="match status" value="1"/>
</dbReference>
<dbReference type="UniPathway" id="UPA00074">
    <property type="reaction ID" value="UER00125"/>
</dbReference>
<dbReference type="InterPro" id="IPR016185">
    <property type="entry name" value="PreATP-grasp_dom_sf"/>
</dbReference>
<evidence type="ECO:0000256" key="7">
    <source>
        <dbReference type="ARBA" id="ARBA00022741"/>
    </source>
</evidence>
<dbReference type="NCBIfam" id="TIGR00877">
    <property type="entry name" value="purD"/>
    <property type="match status" value="1"/>
</dbReference>
<dbReference type="Gene3D" id="3.40.50.20">
    <property type="match status" value="1"/>
</dbReference>
<dbReference type="Pfam" id="PF02844">
    <property type="entry name" value="GARS_N"/>
    <property type="match status" value="1"/>
</dbReference>
<gene>
    <name evidence="14" type="primary">purD</name>
    <name evidence="17" type="ORF">HMPREF9453_01733</name>
</gene>
<dbReference type="Proteomes" id="UP000003277">
    <property type="component" value="Unassembled WGS sequence"/>
</dbReference>
<comment type="pathway">
    <text evidence="3 14">Purine metabolism; IMP biosynthesis via de novo pathway; N(1)-(5-phospho-D-ribosyl)glycinamide from 5-phospho-alpha-D-ribose 1-diphosphate: step 2/2.</text>
</comment>
<evidence type="ECO:0000256" key="12">
    <source>
        <dbReference type="ARBA" id="ARBA00042242"/>
    </source>
</evidence>
<feature type="domain" description="ATP-grasp" evidence="16">
    <location>
        <begin position="105"/>
        <end position="312"/>
    </location>
</feature>
<evidence type="ECO:0000256" key="10">
    <source>
        <dbReference type="ARBA" id="ARBA00023211"/>
    </source>
</evidence>
<dbReference type="EMBL" id="ADLT01000054">
    <property type="protein sequence ID" value="EHO62361.1"/>
    <property type="molecule type" value="Genomic_DNA"/>
</dbReference>
<evidence type="ECO:0000256" key="4">
    <source>
        <dbReference type="ARBA" id="ARBA00013255"/>
    </source>
</evidence>
<reference evidence="17 18" key="1">
    <citation type="submission" date="2011-11" db="EMBL/GenBank/DDBJ databases">
        <title>The Genome Sequence of Dialister succinatiphilus YIT 11850.</title>
        <authorList>
            <consortium name="The Broad Institute Genome Sequencing Platform"/>
            <person name="Earl A."/>
            <person name="Ward D."/>
            <person name="Feldgarden M."/>
            <person name="Gevers D."/>
            <person name="Morotomi M."/>
            <person name="Young S.K."/>
            <person name="Zeng Q."/>
            <person name="Gargeya S."/>
            <person name="Fitzgerald M."/>
            <person name="Haas B."/>
            <person name="Abouelleil A."/>
            <person name="Alvarado L."/>
            <person name="Arachchi H.M."/>
            <person name="Berlin A."/>
            <person name="Brown A."/>
            <person name="Chapman S.B."/>
            <person name="Dunbar C."/>
            <person name="Gearin G."/>
            <person name="Goldberg J."/>
            <person name="Griggs A."/>
            <person name="Gujja S."/>
            <person name="Heiman D."/>
            <person name="Howarth C."/>
            <person name="Lui A."/>
            <person name="MacDonald P.J.P."/>
            <person name="Montmayeur A."/>
            <person name="Murphy C."/>
            <person name="Neiman D."/>
            <person name="Pearson M."/>
            <person name="Priest M."/>
            <person name="Roberts A."/>
            <person name="Saif S."/>
            <person name="Shea T."/>
            <person name="Sisk P."/>
            <person name="Stolte C."/>
            <person name="Sykes S."/>
            <person name="Wortman J."/>
            <person name="Nusbaum C."/>
            <person name="Birren B."/>
        </authorList>
    </citation>
    <scope>NUCLEOTIDE SEQUENCE [LARGE SCALE GENOMIC DNA]</scope>
    <source>
        <strain evidence="17 18">YIT 11850</strain>
    </source>
</reference>
<dbReference type="InterPro" id="IPR037123">
    <property type="entry name" value="PRibGlycinamide_synth_C_sf"/>
</dbReference>
<comment type="caution">
    <text evidence="17">The sequence shown here is derived from an EMBL/GenBank/DDBJ whole genome shotgun (WGS) entry which is preliminary data.</text>
</comment>
<evidence type="ECO:0000256" key="2">
    <source>
        <dbReference type="ARBA" id="ARBA00001946"/>
    </source>
</evidence>
<keyword evidence="8 14" id="KW-0658">Purine biosynthesis</keyword>
<keyword evidence="5 14" id="KW-0436">Ligase</keyword>
<dbReference type="GO" id="GO:0046872">
    <property type="term" value="F:metal ion binding"/>
    <property type="evidence" value="ECO:0007669"/>
    <property type="project" value="UniProtKB-KW"/>
</dbReference>
<dbReference type="InterPro" id="IPR011761">
    <property type="entry name" value="ATP-grasp"/>
</dbReference>
<evidence type="ECO:0000259" key="16">
    <source>
        <dbReference type="PROSITE" id="PS50975"/>
    </source>
</evidence>
<comment type="cofactor">
    <cofactor evidence="2">
        <name>Mg(2+)</name>
        <dbReference type="ChEBI" id="CHEBI:18420"/>
    </cofactor>
</comment>
<name>H1D295_9FIRM</name>
<dbReference type="Pfam" id="PF01071">
    <property type="entry name" value="GARS_A"/>
    <property type="match status" value="1"/>
</dbReference>
<evidence type="ECO:0000256" key="3">
    <source>
        <dbReference type="ARBA" id="ARBA00005174"/>
    </source>
</evidence>
<dbReference type="InterPro" id="IPR020562">
    <property type="entry name" value="PRibGlycinamide_synth_N"/>
</dbReference>
<evidence type="ECO:0000313" key="18">
    <source>
        <dbReference type="Proteomes" id="UP000003277"/>
    </source>
</evidence>
<dbReference type="Gene3D" id="3.90.600.10">
    <property type="entry name" value="Phosphoribosylglycinamide synthetase, C-terminal domain"/>
    <property type="match status" value="1"/>
</dbReference>
<comment type="cofactor">
    <cofactor evidence="1">
        <name>Mn(2+)</name>
        <dbReference type="ChEBI" id="CHEBI:29035"/>
    </cofactor>
</comment>
<evidence type="ECO:0000256" key="9">
    <source>
        <dbReference type="ARBA" id="ARBA00022840"/>
    </source>
</evidence>